<dbReference type="PANTHER" id="PTHR21557">
    <property type="entry name" value="CORDON-BLEU"/>
    <property type="match status" value="1"/>
</dbReference>
<protein>
    <recommendedName>
        <fullName evidence="4">WH2 domain-containing protein</fullName>
    </recommendedName>
</protein>
<feature type="compositionally biased region" description="Low complexity" evidence="1">
    <location>
        <begin position="468"/>
        <end position="479"/>
    </location>
</feature>
<dbReference type="EMBL" id="CAJPWZ010002187">
    <property type="protein sequence ID" value="CAG2232602.1"/>
    <property type="molecule type" value="Genomic_DNA"/>
</dbReference>
<name>A0A8S3TMY7_MYTED</name>
<feature type="compositionally biased region" description="Basic and acidic residues" evidence="1">
    <location>
        <begin position="783"/>
        <end position="796"/>
    </location>
</feature>
<evidence type="ECO:0000256" key="1">
    <source>
        <dbReference type="SAM" id="MobiDB-lite"/>
    </source>
</evidence>
<reference evidence="2" key="1">
    <citation type="submission" date="2021-03" db="EMBL/GenBank/DDBJ databases">
        <authorList>
            <person name="Bekaert M."/>
        </authorList>
    </citation>
    <scope>NUCLEOTIDE SEQUENCE</scope>
</reference>
<feature type="region of interest" description="Disordered" evidence="1">
    <location>
        <begin position="649"/>
        <end position="685"/>
    </location>
</feature>
<gene>
    <name evidence="2" type="ORF">MEDL_45279</name>
</gene>
<feature type="region of interest" description="Disordered" evidence="1">
    <location>
        <begin position="811"/>
        <end position="846"/>
    </location>
</feature>
<feature type="region of interest" description="Disordered" evidence="1">
    <location>
        <begin position="342"/>
        <end position="589"/>
    </location>
</feature>
<feature type="compositionally biased region" description="Polar residues" evidence="1">
    <location>
        <begin position="655"/>
        <end position="673"/>
    </location>
</feature>
<dbReference type="PANTHER" id="PTHR21557:SF2">
    <property type="entry name" value="CORDON-BLEU PROTEIN-LIKE 1"/>
    <property type="match status" value="1"/>
</dbReference>
<feature type="compositionally biased region" description="Basic and acidic residues" evidence="1">
    <location>
        <begin position="450"/>
        <end position="460"/>
    </location>
</feature>
<feature type="compositionally biased region" description="Polar residues" evidence="1">
    <location>
        <begin position="421"/>
        <end position="436"/>
    </location>
</feature>
<keyword evidence="3" id="KW-1185">Reference proteome</keyword>
<dbReference type="OrthoDB" id="8882621at2759"/>
<feature type="compositionally biased region" description="Low complexity" evidence="1">
    <location>
        <begin position="347"/>
        <end position="358"/>
    </location>
</feature>
<feature type="region of interest" description="Disordered" evidence="1">
    <location>
        <begin position="1189"/>
        <end position="1221"/>
    </location>
</feature>
<feature type="compositionally biased region" description="Basic and acidic residues" evidence="1">
    <location>
        <begin position="397"/>
        <end position="420"/>
    </location>
</feature>
<feature type="compositionally biased region" description="Acidic residues" evidence="1">
    <location>
        <begin position="836"/>
        <end position="846"/>
    </location>
</feature>
<dbReference type="Gene3D" id="3.10.20.90">
    <property type="entry name" value="Phosphatidylinositol 3-kinase Catalytic Subunit, Chain A, domain 1"/>
    <property type="match status" value="1"/>
</dbReference>
<feature type="compositionally biased region" description="Polar residues" evidence="1">
    <location>
        <begin position="1100"/>
        <end position="1111"/>
    </location>
</feature>
<feature type="compositionally biased region" description="Acidic residues" evidence="1">
    <location>
        <begin position="575"/>
        <end position="584"/>
    </location>
</feature>
<feature type="compositionally biased region" description="Polar residues" evidence="1">
    <location>
        <begin position="24"/>
        <end position="33"/>
    </location>
</feature>
<dbReference type="Proteomes" id="UP000683360">
    <property type="component" value="Unassembled WGS sequence"/>
</dbReference>
<accession>A0A8S3TMY7</accession>
<feature type="region of interest" description="Disordered" evidence="1">
    <location>
        <begin position="1265"/>
        <end position="1286"/>
    </location>
</feature>
<evidence type="ECO:0000313" key="3">
    <source>
        <dbReference type="Proteomes" id="UP000683360"/>
    </source>
</evidence>
<dbReference type="InterPro" id="IPR039895">
    <property type="entry name" value="COBL-like"/>
</dbReference>
<proteinExistence type="predicted"/>
<comment type="caution">
    <text evidence="2">The sequence shown here is derived from an EMBL/GenBank/DDBJ whole genome shotgun (WGS) entry which is preliminary data.</text>
</comment>
<feature type="compositionally biased region" description="Basic and acidic residues" evidence="1">
    <location>
        <begin position="1089"/>
        <end position="1099"/>
    </location>
</feature>
<feature type="region of interest" description="Disordered" evidence="1">
    <location>
        <begin position="277"/>
        <end position="319"/>
    </location>
</feature>
<feature type="region of interest" description="Disordered" evidence="1">
    <location>
        <begin position="1"/>
        <end position="39"/>
    </location>
</feature>
<feature type="compositionally biased region" description="Polar residues" evidence="1">
    <location>
        <begin position="298"/>
        <end position="312"/>
    </location>
</feature>
<feature type="region of interest" description="Disordered" evidence="1">
    <location>
        <begin position="765"/>
        <end position="796"/>
    </location>
</feature>
<organism evidence="2 3">
    <name type="scientific">Mytilus edulis</name>
    <name type="common">Blue mussel</name>
    <dbReference type="NCBI Taxonomy" id="6550"/>
    <lineage>
        <taxon>Eukaryota</taxon>
        <taxon>Metazoa</taxon>
        <taxon>Spiralia</taxon>
        <taxon>Lophotrochozoa</taxon>
        <taxon>Mollusca</taxon>
        <taxon>Bivalvia</taxon>
        <taxon>Autobranchia</taxon>
        <taxon>Pteriomorphia</taxon>
        <taxon>Mytilida</taxon>
        <taxon>Mytiloidea</taxon>
        <taxon>Mytilidae</taxon>
        <taxon>Mytilinae</taxon>
        <taxon>Mytilus</taxon>
    </lineage>
</organism>
<evidence type="ECO:0000313" key="2">
    <source>
        <dbReference type="EMBL" id="CAG2232602.1"/>
    </source>
</evidence>
<feature type="compositionally biased region" description="Low complexity" evidence="1">
    <location>
        <begin position="1189"/>
        <end position="1208"/>
    </location>
</feature>
<sequence length="1321" mass="147004">MSSLRKGAPPPRMKKKNSDAAVISNGNGSTSLYYANDPPDDENMNEIADENVELTVLLPEGNVRDTSVNSNIPMMDLLVNLAATNKLSPAGYTIVVLNEETRKPVDYKPNQTIGSLCPKNINGTPRHLTLQLAPKKGDSEKQRNVKNAQPFEMTKRFTVNLPQNQKKVLRISSNTQLEVIRQQICSEKHLDPFRYTFQLPSDPYNNLDMKLTVGDLKSQEINMTGAGTVNSAMSMPNLSGNQRTEQNLSYMPSAGETKKKKGFFSFLKKDNSKKFSVQSVQRDAYVEPPAPSRERPIRSTSQDTPSEQSNRNPGARPKTMYAVSTSNLDKISDAKMTVPPLDLSGLNNSQNASSKSKSMTALKAESDKVVAPPRKKRRAPPPPQAQSVQNTVQVEVSVEKQKMEKHVKSKQEISEIRQRTENISNKYHSRNSSDSSGYHELTLSGAESPDGPRIDEHLEGEINVETTSLDSGGLLNGDSGIRDTSPSSSRRKDIDGEIGSSQTLPLERTKKKAVSSSTPRSSSLDRTGKKKKAPPPPPGPPPQPPVKTSISSTAPAPKTKKKDDDVAINAVLDSLDQDLDDQDTSGEGMMMVENSSIHSEDIDVDSTSHLPRPCAFIAPPPPLEPPPDDSEPVDYNMIINGRVDTVDVGVETSDDSNSYGPVSTRSSTDSPVSMHSRAESHTSISSVNTVDDVSMDFERTIAVCQEEVMRAEQETPEYKAEMAQFVEKMTEMTVDGSKKVVDDFDDNVISNEAVADDAVYIFSKDNGEDSDEMENIQQTESNQSEKEQIQNLRNSDREVAEITYDFKINTVPPEFQSGMEAPDEVEFKEESKEVQHEEEEEEEEEIVITETFEIIYPFSEPETAEAEVEKVHTEVSYVTENKPDVKMEKPEVKIEELQRKQEKIQEVPQIIQEEKVIPKEPEKPKPKEEFVLTFDDLSKVDFSLMRKKKKIQPKPKPTYQSTPDKRHTVATLDEIKSNFAINNDNVFITPTKGHNLEMDDGFIITEAGSVRGHKGEVKTKCSELSFSPNSEGEMEHVLEEKSISMINLPAVRATLDSSIEDNKNEDNVKDDIVVSRSEIVFSVNSNSPKQEDDSSERKTSVNSNLEKSVNDSGVEAEHDTSIDHQEVLATQYKQLQQQFSMWKVQLEDNKRLLSSSQAIPSDETTKQFQQQLQSQIQLQQQMIQQMQQSMEALSSQQQQSSLVDQSSQHNLPSSTDKSSHKQISVDIGNHVDQVIESTSVKQTFVPPPPPVAPALPNGKAIVEVTSSNEQTKPKSKSKPRKYIEPKLDPREELMIAIKNFGGRTAMKKVPVNKTHWHSGIP</sequence>
<feature type="compositionally biased region" description="Pro residues" evidence="1">
    <location>
        <begin position="534"/>
        <end position="545"/>
    </location>
</feature>
<evidence type="ECO:0008006" key="4">
    <source>
        <dbReference type="Google" id="ProtNLM"/>
    </source>
</evidence>
<dbReference type="GO" id="GO:0003785">
    <property type="term" value="F:actin monomer binding"/>
    <property type="evidence" value="ECO:0007669"/>
    <property type="project" value="InterPro"/>
</dbReference>
<feature type="region of interest" description="Disordered" evidence="1">
    <location>
        <begin position="1083"/>
        <end position="1118"/>
    </location>
</feature>